<feature type="domain" description="Pyruvate phosphate dikinase AMP/ATP-binding" evidence="1">
    <location>
        <begin position="435"/>
        <end position="813"/>
    </location>
</feature>
<reference evidence="2 3" key="2">
    <citation type="journal article" date="2024" name="Int. J. Syst. Evol. Microbiol.">
        <title>Promethearchaeum syntrophicum gen. nov., sp. nov., an anaerobic, obligately syntrophic archaeon, the first isolate of the lineage 'Asgard' archaea, and proposal of the new archaeal phylum Promethearchaeota phyl. nov. and kingdom Promethearchaeati regn. nov.</title>
        <authorList>
            <person name="Imachi H."/>
            <person name="Nobu M.K."/>
            <person name="Kato S."/>
            <person name="Takaki Y."/>
            <person name="Miyazaki M."/>
            <person name="Miyata M."/>
            <person name="Ogawara M."/>
            <person name="Saito Y."/>
            <person name="Sakai S."/>
            <person name="Tahara Y.O."/>
            <person name="Takano Y."/>
            <person name="Tasumi E."/>
            <person name="Uematsu K."/>
            <person name="Yoshimura T."/>
            <person name="Itoh T."/>
            <person name="Ohkuma M."/>
            <person name="Takai K."/>
        </authorList>
    </citation>
    <scope>NUCLEOTIDE SEQUENCE [LARGE SCALE GENOMIC DNA]</scope>
    <source>
        <strain evidence="2 3">MK-D1</strain>
    </source>
</reference>
<dbReference type="Gene3D" id="3.30.1490.20">
    <property type="entry name" value="ATP-grasp fold, A domain"/>
    <property type="match status" value="1"/>
</dbReference>
<dbReference type="GO" id="GO:0016301">
    <property type="term" value="F:kinase activity"/>
    <property type="evidence" value="ECO:0007669"/>
    <property type="project" value="InterPro"/>
</dbReference>
<dbReference type="InterPro" id="IPR013815">
    <property type="entry name" value="ATP_grasp_subdomain_1"/>
</dbReference>
<evidence type="ECO:0000259" key="1">
    <source>
        <dbReference type="Pfam" id="PF01326"/>
    </source>
</evidence>
<dbReference type="KEGG" id="psyt:DSAG12_02007"/>
<evidence type="ECO:0000313" key="2">
    <source>
        <dbReference type="EMBL" id="QEE16178.1"/>
    </source>
</evidence>
<dbReference type="GeneID" id="41329997"/>
<accession>A0A5B9DA80</accession>
<dbReference type="GO" id="GO:0005524">
    <property type="term" value="F:ATP binding"/>
    <property type="evidence" value="ECO:0007669"/>
    <property type="project" value="InterPro"/>
</dbReference>
<dbReference type="Proteomes" id="UP000321408">
    <property type="component" value="Chromosome"/>
</dbReference>
<reference evidence="2 3" key="1">
    <citation type="journal article" date="2020" name="Nature">
        <title>Isolation of an archaeon at the prokaryote-eukaryote interface.</title>
        <authorList>
            <person name="Imachi H."/>
            <person name="Nobu M.K."/>
            <person name="Nakahara N."/>
            <person name="Morono Y."/>
            <person name="Ogawara M."/>
            <person name="Takaki Y."/>
            <person name="Takano Y."/>
            <person name="Uematsu K."/>
            <person name="Ikuta T."/>
            <person name="Ito M."/>
            <person name="Matsui Y."/>
            <person name="Miyazaki M."/>
            <person name="Murata K."/>
            <person name="Saito Y."/>
            <person name="Sakai S."/>
            <person name="Song C."/>
            <person name="Tasumi E."/>
            <person name="Yamanaka Y."/>
            <person name="Yamaguchi T."/>
            <person name="Kamagata Y."/>
            <person name="Tamaki H."/>
            <person name="Takai K."/>
        </authorList>
    </citation>
    <scope>NUCLEOTIDE SEQUENCE [LARGE SCALE GENOMIC DNA]</scope>
    <source>
        <strain evidence="2 3">MK-D1</strain>
    </source>
</reference>
<evidence type="ECO:0000313" key="3">
    <source>
        <dbReference type="Proteomes" id="UP000321408"/>
    </source>
</evidence>
<dbReference type="Pfam" id="PF01326">
    <property type="entry name" value="PPDK_N"/>
    <property type="match status" value="1"/>
</dbReference>
<organism evidence="2 3">
    <name type="scientific">Promethearchaeum syntrophicum</name>
    <dbReference type="NCBI Taxonomy" id="2594042"/>
    <lineage>
        <taxon>Archaea</taxon>
        <taxon>Promethearchaeati</taxon>
        <taxon>Promethearchaeota</taxon>
        <taxon>Promethearchaeia</taxon>
        <taxon>Promethearchaeales</taxon>
        <taxon>Promethearchaeaceae</taxon>
        <taxon>Promethearchaeum</taxon>
    </lineage>
</organism>
<dbReference type="RefSeq" id="WP_147663057.1">
    <property type="nucleotide sequence ID" value="NZ_CP042905.2"/>
</dbReference>
<dbReference type="EMBL" id="CP042905">
    <property type="protein sequence ID" value="QEE16178.1"/>
    <property type="molecule type" value="Genomic_DNA"/>
</dbReference>
<dbReference type="SUPFAM" id="SSF56059">
    <property type="entry name" value="Glutathione synthetase ATP-binding domain-like"/>
    <property type="match status" value="1"/>
</dbReference>
<proteinExistence type="predicted"/>
<sequence length="993" mass="114619">MDEFSVDESQFDYKPKYRIFHSLMKNRIKEILLVSSAYDNFILEEDGRLSDQIYAEFHDLNLRTIPHITRVSSAKGALARLKENEFDLVVTMRKLFDSDPFEFGKQIKEIQDIPVVLLLTSLSDINFIPDFTKSKEGIDLTFLWNGDSAIFISLTKLLEDRMNIKEDTENGMVRVIIIIEDNIRFYSVYLPLIYSEIMRQIQLLIQEGVNDYYRLLQMKARPKIILTHTYEEAMKFYEEYKENVIGIISDIEFPRNNKINRNAGIDFIKSIRKEAPTIPAILQSANLKCEGKAYEIQAHFIYKKSKTLLEDIRKFMVRSMGFGDFIFRLNNGEEVGKASNLREFKEQIETVPVESLYYHATYDNFSGWLMARGEFRVASIIKAKHVDDYEDDIAIRKYLAESVQYLLVEQKNIITEFRRVNYNPDSNFIRLRPGSLGGKGRGLAFLMFLLNPYNIASNNSVEINIPQTIAIGTEEFDYFMTSNNLYEISSSQIEEEELIQIFKRAKLSKTLRADLKFILKDWKNHPIAIRSSSIVEDSQFQPFAGVFGTYMISNQDKDINSRLNRVFEAIKMVYASTFSKAAKANSEALNLRIDEIKMGVIIQKVVGLKYEASNHFYPNYSGTASSFNYYTVGKMESRDGNAFIALGLGRTIVNGGLARMFCPTYPKLNIYSDVHERIQHSQKNFYAIDLSKKGKHIINEESYLSRLSIADAKKDGTLYKIADSYNRNDNVIQSGYWDEAHTHPIITFDQQILYDKSFPLPKIIKDILELGEKTMGCPVEIEFAGNFRQNEDEKHSLNLLQIRPSTEIPMKELGKFDDIVKEDILARSINFSGNGIYKNIQDIVYIKSSAFSTLKTVEMVSEIDEFNKKLITCQKPYLLIVFGRLGSFDKHVGIPVKEYNISNAKVIIETGKEGFQIEQSLGSHFFQNMVSTKTGFLHIKHDSENQFLDWNWLKKQKITEEKQFFTHVELSDPLTIILDGRKKIAIVKKPEMI</sequence>
<dbReference type="AlphaFoldDB" id="A0A5B9DA80"/>
<protein>
    <submittedName>
        <fullName evidence="2">PEP/pyruvate-binding domain-containing protein</fullName>
    </submittedName>
</protein>
<name>A0A5B9DA80_9ARCH</name>
<dbReference type="InterPro" id="IPR002192">
    <property type="entry name" value="PPDK_AMP/ATP-bd"/>
</dbReference>
<keyword evidence="3" id="KW-1185">Reference proteome</keyword>
<gene>
    <name evidence="2" type="ORF">DSAG12_02007</name>
</gene>